<evidence type="ECO:0000256" key="1">
    <source>
        <dbReference type="ARBA" id="ARBA00004496"/>
    </source>
</evidence>
<comment type="caution">
    <text evidence="8">The sequence shown here is derived from an EMBL/GenBank/DDBJ whole genome shotgun (WGS) entry which is preliminary data.</text>
</comment>
<evidence type="ECO:0000256" key="5">
    <source>
        <dbReference type="ARBA" id="ARBA00022917"/>
    </source>
</evidence>
<dbReference type="NCBIfam" id="NF001859">
    <property type="entry name" value="PRK00591.1"/>
    <property type="match status" value="1"/>
</dbReference>
<dbReference type="PANTHER" id="PTHR43804:SF7">
    <property type="entry name" value="LD18447P"/>
    <property type="match status" value="1"/>
</dbReference>
<proteinExistence type="inferred from homology"/>
<dbReference type="EMBL" id="LNQE01000434">
    <property type="protein sequence ID" value="KUG26592.1"/>
    <property type="molecule type" value="Genomic_DNA"/>
</dbReference>
<dbReference type="FunFam" id="3.30.70.1660:FF:000004">
    <property type="entry name" value="Peptide chain release factor 1"/>
    <property type="match status" value="1"/>
</dbReference>
<dbReference type="SMART" id="SM00937">
    <property type="entry name" value="PCRF"/>
    <property type="match status" value="1"/>
</dbReference>
<name>A0A0W8G0B7_9ZZZZ</name>
<dbReference type="GO" id="GO:0005829">
    <property type="term" value="C:cytosol"/>
    <property type="evidence" value="ECO:0007669"/>
    <property type="project" value="UniProtKB-ARBA"/>
</dbReference>
<comment type="subcellular location">
    <subcellularLocation>
        <location evidence="1">Cytoplasm</location>
    </subcellularLocation>
</comment>
<evidence type="ECO:0000259" key="7">
    <source>
        <dbReference type="PROSITE" id="PS00745"/>
    </source>
</evidence>
<accession>A0A0W8G0B7</accession>
<dbReference type="InterPro" id="IPR050057">
    <property type="entry name" value="Prokaryotic/Mito_RF"/>
</dbReference>
<keyword evidence="3" id="KW-0488">Methylation</keyword>
<dbReference type="InterPro" id="IPR045853">
    <property type="entry name" value="Pep_chain_release_fac_I_sf"/>
</dbReference>
<comment type="similarity">
    <text evidence="2">Belongs to the prokaryotic/mitochondrial release factor family.</text>
</comment>
<dbReference type="InterPro" id="IPR004373">
    <property type="entry name" value="RF-1"/>
</dbReference>
<evidence type="ECO:0000256" key="2">
    <source>
        <dbReference type="ARBA" id="ARBA00010835"/>
    </source>
</evidence>
<dbReference type="PANTHER" id="PTHR43804">
    <property type="entry name" value="LD18447P"/>
    <property type="match status" value="1"/>
</dbReference>
<dbReference type="SUPFAM" id="SSF75620">
    <property type="entry name" value="Release factor"/>
    <property type="match status" value="1"/>
</dbReference>
<feature type="domain" description="Prokaryotic-type class I peptide chain release factors" evidence="7">
    <location>
        <begin position="227"/>
        <end position="243"/>
    </location>
</feature>
<evidence type="ECO:0000256" key="3">
    <source>
        <dbReference type="ARBA" id="ARBA00022481"/>
    </source>
</evidence>
<dbReference type="Gene3D" id="6.10.140.1950">
    <property type="match status" value="1"/>
</dbReference>
<sequence>MELFDKLKEVKAKFDKINEQLSDPANLSDQEKLIKLSKERSSLVDIVAAYNEYKSVLNNITGNKEILNSSDSELIEIAESEMEELENRREELEEKIKFLLIPKDPADDKPAIMEIRAGTGGDEAGLFAADLLRMYTRYAEIKGWRYELIDLNEGAMGAVKEAVINITGYEVYGNLKFESGVHRVQRVPETEASGRVHTSAASVVVLPEAEDVEVDVDPGDLRIDVYRSGGAGGQNVNKVETAIRITHLPTGLVVQCQDERSQLKNRQKAMKVLKARLYDMKLQEQNSSIAQQRKTMVKSGDRSDKIRTYNFPQNRVTDHRIGLTLYNLSEIMEGDIDELIEKIKIADRTEKLKAV</sequence>
<dbReference type="Pfam" id="PF03462">
    <property type="entry name" value="PCRF"/>
    <property type="match status" value="1"/>
</dbReference>
<keyword evidence="5" id="KW-0648">Protein biosynthesis</keyword>
<dbReference type="FunFam" id="3.30.160.20:FF:000004">
    <property type="entry name" value="Peptide chain release factor 1"/>
    <property type="match status" value="1"/>
</dbReference>
<dbReference type="HAMAP" id="MF_00093">
    <property type="entry name" value="Rel_fac_1"/>
    <property type="match status" value="1"/>
</dbReference>
<protein>
    <submittedName>
        <fullName evidence="8">Peptide chain release factor 1</fullName>
    </submittedName>
</protein>
<evidence type="ECO:0000256" key="4">
    <source>
        <dbReference type="ARBA" id="ARBA00022490"/>
    </source>
</evidence>
<dbReference type="AlphaFoldDB" id="A0A0W8G0B7"/>
<evidence type="ECO:0000256" key="6">
    <source>
        <dbReference type="SAM" id="Coils"/>
    </source>
</evidence>
<dbReference type="NCBIfam" id="TIGR00019">
    <property type="entry name" value="prfA"/>
    <property type="match status" value="1"/>
</dbReference>
<keyword evidence="4" id="KW-0963">Cytoplasm</keyword>
<dbReference type="PROSITE" id="PS00745">
    <property type="entry name" value="RF_PROK_I"/>
    <property type="match status" value="1"/>
</dbReference>
<keyword evidence="6" id="KW-0175">Coiled coil</keyword>
<evidence type="ECO:0000313" key="8">
    <source>
        <dbReference type="EMBL" id="KUG26592.1"/>
    </source>
</evidence>
<dbReference type="Gene3D" id="3.30.160.20">
    <property type="match status" value="1"/>
</dbReference>
<reference evidence="8" key="1">
    <citation type="journal article" date="2015" name="Proc. Natl. Acad. Sci. U.S.A.">
        <title>Networks of energetic and metabolic interactions define dynamics in microbial communities.</title>
        <authorList>
            <person name="Embree M."/>
            <person name="Liu J.K."/>
            <person name="Al-Bassam M.M."/>
            <person name="Zengler K."/>
        </authorList>
    </citation>
    <scope>NUCLEOTIDE SEQUENCE</scope>
</reference>
<dbReference type="InterPro" id="IPR000352">
    <property type="entry name" value="Pep_chain_release_fac_I"/>
</dbReference>
<gene>
    <name evidence="8" type="ORF">ASZ90_003566</name>
</gene>
<dbReference type="FunFam" id="3.30.70.1660:FF:000002">
    <property type="entry name" value="Peptide chain release factor 1"/>
    <property type="match status" value="1"/>
</dbReference>
<dbReference type="GO" id="GO:0016149">
    <property type="term" value="F:translation release factor activity, codon specific"/>
    <property type="evidence" value="ECO:0007669"/>
    <property type="project" value="InterPro"/>
</dbReference>
<feature type="coiled-coil region" evidence="6">
    <location>
        <begin position="68"/>
        <end position="102"/>
    </location>
</feature>
<dbReference type="Pfam" id="PF00472">
    <property type="entry name" value="RF-1"/>
    <property type="match status" value="1"/>
</dbReference>
<dbReference type="Gene3D" id="3.30.70.1660">
    <property type="match status" value="1"/>
</dbReference>
<organism evidence="8">
    <name type="scientific">hydrocarbon metagenome</name>
    <dbReference type="NCBI Taxonomy" id="938273"/>
    <lineage>
        <taxon>unclassified sequences</taxon>
        <taxon>metagenomes</taxon>
        <taxon>ecological metagenomes</taxon>
    </lineage>
</organism>
<dbReference type="InterPro" id="IPR005139">
    <property type="entry name" value="PCRF"/>
</dbReference>